<feature type="domain" description="GGDEF" evidence="11">
    <location>
        <begin position="529"/>
        <end position="656"/>
    </location>
</feature>
<keyword evidence="2" id="KW-1003">Cell membrane</keyword>
<dbReference type="PANTHER" id="PTHR33121:SF71">
    <property type="entry name" value="OXYGEN SENSOR PROTEIN DOSP"/>
    <property type="match status" value="1"/>
</dbReference>
<dbReference type="AlphaFoldDB" id="A0A410JWY7"/>
<dbReference type="InterPro" id="IPR035965">
    <property type="entry name" value="PAS-like_dom_sf"/>
</dbReference>
<evidence type="ECO:0000259" key="11">
    <source>
        <dbReference type="PROSITE" id="PS50887"/>
    </source>
</evidence>
<dbReference type="CDD" id="cd00130">
    <property type="entry name" value="PAS"/>
    <property type="match status" value="1"/>
</dbReference>
<feature type="signal peptide" evidence="7">
    <location>
        <begin position="1"/>
        <end position="20"/>
    </location>
</feature>
<dbReference type="InterPro" id="IPR035919">
    <property type="entry name" value="EAL_sf"/>
</dbReference>
<dbReference type="InterPro" id="IPR001610">
    <property type="entry name" value="PAC"/>
</dbReference>
<dbReference type="PROSITE" id="PS50113">
    <property type="entry name" value="PAC"/>
    <property type="match status" value="1"/>
</dbReference>
<dbReference type="SMART" id="SM00267">
    <property type="entry name" value="GGDEF"/>
    <property type="match status" value="1"/>
</dbReference>
<dbReference type="Gene3D" id="3.30.450.20">
    <property type="entry name" value="PAS domain"/>
    <property type="match status" value="3"/>
</dbReference>
<keyword evidence="5 6" id="KW-0472">Membrane</keyword>
<organism evidence="12 13">
    <name type="scientific">Geovibrio thiophilus</name>
    <dbReference type="NCBI Taxonomy" id="139438"/>
    <lineage>
        <taxon>Bacteria</taxon>
        <taxon>Pseudomonadati</taxon>
        <taxon>Deferribacterota</taxon>
        <taxon>Deferribacteres</taxon>
        <taxon>Deferribacterales</taxon>
        <taxon>Geovibrionaceae</taxon>
        <taxon>Geovibrio</taxon>
    </lineage>
</organism>
<dbReference type="Proteomes" id="UP000287502">
    <property type="component" value="Chromosome"/>
</dbReference>
<dbReference type="SUPFAM" id="SSF141868">
    <property type="entry name" value="EAL domain-like"/>
    <property type="match status" value="1"/>
</dbReference>
<evidence type="ECO:0000256" key="3">
    <source>
        <dbReference type="ARBA" id="ARBA00022692"/>
    </source>
</evidence>
<evidence type="ECO:0000256" key="6">
    <source>
        <dbReference type="SAM" id="Phobius"/>
    </source>
</evidence>
<keyword evidence="4 6" id="KW-1133">Transmembrane helix</keyword>
<dbReference type="InterPro" id="IPR050706">
    <property type="entry name" value="Cyclic-di-GMP_PDE-like"/>
</dbReference>
<comment type="subcellular location">
    <subcellularLocation>
        <location evidence="1">Cell membrane</location>
        <topology evidence="1">Multi-pass membrane protein</topology>
    </subcellularLocation>
</comment>
<dbReference type="CDD" id="cd01948">
    <property type="entry name" value="EAL"/>
    <property type="match status" value="1"/>
</dbReference>
<dbReference type="InterPro" id="IPR000700">
    <property type="entry name" value="PAS-assoc_C"/>
</dbReference>
<dbReference type="SMART" id="SM00086">
    <property type="entry name" value="PAC"/>
    <property type="match status" value="1"/>
</dbReference>
<dbReference type="Pfam" id="PF00563">
    <property type="entry name" value="EAL"/>
    <property type="match status" value="1"/>
</dbReference>
<dbReference type="PROSITE" id="PS50112">
    <property type="entry name" value="PAS"/>
    <property type="match status" value="1"/>
</dbReference>
<dbReference type="KEGG" id="gtl:EP073_04620"/>
<dbReference type="Gene3D" id="3.30.70.270">
    <property type="match status" value="1"/>
</dbReference>
<dbReference type="CDD" id="cd18774">
    <property type="entry name" value="PDC2_HK_sensor"/>
    <property type="match status" value="1"/>
</dbReference>
<feature type="domain" description="PAS" evidence="8">
    <location>
        <begin position="381"/>
        <end position="425"/>
    </location>
</feature>
<dbReference type="Pfam" id="PF13426">
    <property type="entry name" value="PAS_9"/>
    <property type="match status" value="1"/>
</dbReference>
<proteinExistence type="predicted"/>
<dbReference type="InterPro" id="IPR004010">
    <property type="entry name" value="Double_Cache_2"/>
</dbReference>
<evidence type="ECO:0000313" key="12">
    <source>
        <dbReference type="EMBL" id="QAR32712.1"/>
    </source>
</evidence>
<feature type="domain" description="PAC" evidence="9">
    <location>
        <begin position="451"/>
        <end position="505"/>
    </location>
</feature>
<dbReference type="InterPro" id="IPR029787">
    <property type="entry name" value="Nucleotide_cyclase"/>
</dbReference>
<evidence type="ECO:0000259" key="9">
    <source>
        <dbReference type="PROSITE" id="PS50113"/>
    </source>
</evidence>
<dbReference type="PROSITE" id="PS50883">
    <property type="entry name" value="EAL"/>
    <property type="match status" value="1"/>
</dbReference>
<feature type="domain" description="EAL" evidence="10">
    <location>
        <begin position="668"/>
        <end position="914"/>
    </location>
</feature>
<gene>
    <name evidence="12" type="ORF">EP073_04620</name>
</gene>
<dbReference type="SUPFAM" id="SSF55785">
    <property type="entry name" value="PYP-like sensor domain (PAS domain)"/>
    <property type="match status" value="1"/>
</dbReference>
<protein>
    <submittedName>
        <fullName evidence="12">EAL domain-containing protein</fullName>
    </submittedName>
</protein>
<dbReference type="InterPro" id="IPR043128">
    <property type="entry name" value="Rev_trsase/Diguanyl_cyclase"/>
</dbReference>
<evidence type="ECO:0000256" key="1">
    <source>
        <dbReference type="ARBA" id="ARBA00004651"/>
    </source>
</evidence>
<feature type="transmembrane region" description="Helical" evidence="6">
    <location>
        <begin position="349"/>
        <end position="368"/>
    </location>
</feature>
<dbReference type="SMART" id="SM00052">
    <property type="entry name" value="EAL"/>
    <property type="match status" value="1"/>
</dbReference>
<dbReference type="Pfam" id="PF08269">
    <property type="entry name" value="dCache_2"/>
    <property type="match status" value="1"/>
</dbReference>
<dbReference type="GO" id="GO:0005886">
    <property type="term" value="C:plasma membrane"/>
    <property type="evidence" value="ECO:0007669"/>
    <property type="project" value="UniProtKB-SubCell"/>
</dbReference>
<dbReference type="SMART" id="SM01049">
    <property type="entry name" value="Cache_2"/>
    <property type="match status" value="1"/>
</dbReference>
<dbReference type="PANTHER" id="PTHR33121">
    <property type="entry name" value="CYCLIC DI-GMP PHOSPHODIESTERASE PDEF"/>
    <property type="match status" value="1"/>
</dbReference>
<dbReference type="OrthoDB" id="9790732at2"/>
<dbReference type="InterPro" id="IPR001633">
    <property type="entry name" value="EAL_dom"/>
</dbReference>
<dbReference type="Gene3D" id="3.20.20.450">
    <property type="entry name" value="EAL domain"/>
    <property type="match status" value="1"/>
</dbReference>
<keyword evidence="7" id="KW-0732">Signal</keyword>
<dbReference type="GO" id="GO:0071111">
    <property type="term" value="F:cyclic-guanylate-specific phosphodiesterase activity"/>
    <property type="evidence" value="ECO:0007669"/>
    <property type="project" value="InterPro"/>
</dbReference>
<evidence type="ECO:0000256" key="5">
    <source>
        <dbReference type="ARBA" id="ARBA00023136"/>
    </source>
</evidence>
<evidence type="ECO:0000256" key="4">
    <source>
        <dbReference type="ARBA" id="ARBA00022989"/>
    </source>
</evidence>
<sequence>MTAYKYSASLLSLFASLSTAMVFSAVVMYFVNANAKNDYEERAALLEKRFVESSQAEVKSEVQRMLKRMDAVRESSVEMRKSAVALRVASAAEYVNLSLERRGSYKSADFGKTISAFKGADDSGRFFIVAEDGKIIYHEEDESFIGRNILELLKGSPELSDVLKELRDSGFGFGSYELQDNLVKSGKRRIGYVQRLKGVPLFIGSSFTVESAEEEAKKRVAASIRRERYGKDGVGYFWVNTNDFQAVVHPITPELEGKNLKNMRSRDGQYIFQEIDKILKNGGGYAEYFWPRPDTVVPERKVTYVTEYKPWGWVIGTGFYFSDLEKQLEEERRLIEKLVQNDLAEVKKVIVYLFLAVLAVGVFIYRMIRRLEIRQEGHRNLLEQYKSILDKSSVVTITDEFGVMTYVNDKFCEISGYSRDELLGNRHNIIKHPTTPIETFKDLWGTITKGRVWKGVLRNRRKDGESFYISATIAPILNRFGEVIEYIACANDITELVENRNRIEELFNSDSLTGLGSRVKLINDAEPIEYPVLAILDIRGFKQINEFFGNHFADRILMETAREFVAFPALSGYLVYRLHSDKFGILADNADILVFKENIAAAMRRVGAILQERHGEDKRIYFTAGIAADKDNLLAYADMALNGAKKLKQDILVYSQADNRIIADFEENLEIIRKVSDALKNDRVTAYYQPIIDLKTGDSEKYECLMRIIDENGDVISPAKFLDISKKTNMYPRLTARVIEKSVAAFKNLPYHFSINLSVEDIFDRDTMDYLFTVAKNNGVLGRLVIEIVESQELVNIDETNRIFEKFKSGGAKISIDDFGAGFSNFDYLMNIRADYLKIDASIVKRVEDDEASREIIASIVSLAKHSGMRTVAEFISNENIAREISLLGVDYGQGYFYGKPEEKPVFISQAIVI</sequence>
<evidence type="ECO:0000256" key="2">
    <source>
        <dbReference type="ARBA" id="ARBA00022475"/>
    </source>
</evidence>
<evidence type="ECO:0000313" key="13">
    <source>
        <dbReference type="Proteomes" id="UP000287502"/>
    </source>
</evidence>
<accession>A0A410JWY7</accession>
<dbReference type="EMBL" id="CP035108">
    <property type="protein sequence ID" value="QAR32712.1"/>
    <property type="molecule type" value="Genomic_DNA"/>
</dbReference>
<name>A0A410JWY7_9BACT</name>
<keyword evidence="13" id="KW-1185">Reference proteome</keyword>
<evidence type="ECO:0000256" key="7">
    <source>
        <dbReference type="SAM" id="SignalP"/>
    </source>
</evidence>
<dbReference type="RefSeq" id="WP_128465999.1">
    <property type="nucleotide sequence ID" value="NZ_CP035108.1"/>
</dbReference>
<reference evidence="12 13" key="1">
    <citation type="submission" date="2019-01" db="EMBL/GenBank/DDBJ databases">
        <title>Geovibrio thiophilus DSM 11263, complete genome.</title>
        <authorList>
            <person name="Spring S."/>
            <person name="Bunk B."/>
            <person name="Sproer C."/>
        </authorList>
    </citation>
    <scope>NUCLEOTIDE SEQUENCE [LARGE SCALE GENOMIC DNA]</scope>
    <source>
        <strain evidence="12 13">DSM 11263</strain>
    </source>
</reference>
<evidence type="ECO:0000259" key="10">
    <source>
        <dbReference type="PROSITE" id="PS50883"/>
    </source>
</evidence>
<evidence type="ECO:0000259" key="8">
    <source>
        <dbReference type="PROSITE" id="PS50112"/>
    </source>
</evidence>
<dbReference type="NCBIfam" id="TIGR00229">
    <property type="entry name" value="sensory_box"/>
    <property type="match status" value="1"/>
</dbReference>
<dbReference type="InterPro" id="IPR033480">
    <property type="entry name" value="sCache_2"/>
</dbReference>
<dbReference type="InterPro" id="IPR000014">
    <property type="entry name" value="PAS"/>
</dbReference>
<dbReference type="InterPro" id="IPR000160">
    <property type="entry name" value="GGDEF_dom"/>
</dbReference>
<dbReference type="Pfam" id="PF00990">
    <property type="entry name" value="GGDEF"/>
    <property type="match status" value="1"/>
</dbReference>
<keyword evidence="3 6" id="KW-0812">Transmembrane</keyword>
<feature type="chain" id="PRO_5019188753" evidence="7">
    <location>
        <begin position="21"/>
        <end position="914"/>
    </location>
</feature>
<dbReference type="PROSITE" id="PS50887">
    <property type="entry name" value="GGDEF"/>
    <property type="match status" value="1"/>
</dbReference>
<dbReference type="SUPFAM" id="SSF55073">
    <property type="entry name" value="Nucleotide cyclase"/>
    <property type="match status" value="1"/>
</dbReference>